<keyword evidence="2" id="KW-1133">Transmembrane helix</keyword>
<accession>A0ABV8HK19</accession>
<organism evidence="3 4">
    <name type="scientific">Streptomyces polygonati</name>
    <dbReference type="NCBI Taxonomy" id="1617087"/>
    <lineage>
        <taxon>Bacteria</taxon>
        <taxon>Bacillati</taxon>
        <taxon>Actinomycetota</taxon>
        <taxon>Actinomycetes</taxon>
        <taxon>Kitasatosporales</taxon>
        <taxon>Streptomycetaceae</taxon>
        <taxon>Streptomyces</taxon>
    </lineage>
</organism>
<keyword evidence="2" id="KW-0812">Transmembrane</keyword>
<feature type="transmembrane region" description="Helical" evidence="2">
    <location>
        <begin position="52"/>
        <end position="72"/>
    </location>
</feature>
<name>A0ABV8HK19_9ACTN</name>
<dbReference type="Pfam" id="PF19857">
    <property type="entry name" value="DUF6332"/>
    <property type="match status" value="1"/>
</dbReference>
<proteinExistence type="predicted"/>
<gene>
    <name evidence="3" type="ORF">ACFO3J_08325</name>
</gene>
<protein>
    <submittedName>
        <fullName evidence="3">DUF6332 family protein</fullName>
    </submittedName>
</protein>
<feature type="region of interest" description="Disordered" evidence="1">
    <location>
        <begin position="76"/>
        <end position="100"/>
    </location>
</feature>
<reference evidence="4" key="1">
    <citation type="journal article" date="2019" name="Int. J. Syst. Evol. Microbiol.">
        <title>The Global Catalogue of Microorganisms (GCM) 10K type strain sequencing project: providing services to taxonomists for standard genome sequencing and annotation.</title>
        <authorList>
            <consortium name="The Broad Institute Genomics Platform"/>
            <consortium name="The Broad Institute Genome Sequencing Center for Infectious Disease"/>
            <person name="Wu L."/>
            <person name="Ma J."/>
        </authorList>
    </citation>
    <scope>NUCLEOTIDE SEQUENCE [LARGE SCALE GENOMIC DNA]</scope>
    <source>
        <strain evidence="4">CGMCC 4.7237</strain>
    </source>
</reference>
<sequence>MSRVRTQDERDAATVEMVYAAATGMLLAAAGFAATISPVLADAAHGTARQGWFTAAIVMAAGIFCGRVALTLRRFEQGGRARDRDTPGQPSQPGRTRPDS</sequence>
<evidence type="ECO:0000256" key="2">
    <source>
        <dbReference type="SAM" id="Phobius"/>
    </source>
</evidence>
<dbReference type="Proteomes" id="UP001595765">
    <property type="component" value="Unassembled WGS sequence"/>
</dbReference>
<evidence type="ECO:0000256" key="1">
    <source>
        <dbReference type="SAM" id="MobiDB-lite"/>
    </source>
</evidence>
<keyword evidence="2" id="KW-0472">Membrane</keyword>
<dbReference type="RefSeq" id="WP_386427654.1">
    <property type="nucleotide sequence ID" value="NZ_JBHSBB010000007.1"/>
</dbReference>
<keyword evidence="4" id="KW-1185">Reference proteome</keyword>
<feature type="transmembrane region" description="Helical" evidence="2">
    <location>
        <begin position="12"/>
        <end position="40"/>
    </location>
</feature>
<evidence type="ECO:0000313" key="4">
    <source>
        <dbReference type="Proteomes" id="UP001595765"/>
    </source>
</evidence>
<dbReference type="InterPro" id="IPR046295">
    <property type="entry name" value="DUF6332"/>
</dbReference>
<comment type="caution">
    <text evidence="3">The sequence shown here is derived from an EMBL/GenBank/DDBJ whole genome shotgun (WGS) entry which is preliminary data.</text>
</comment>
<dbReference type="EMBL" id="JBHSBB010000007">
    <property type="protein sequence ID" value="MFC4031483.1"/>
    <property type="molecule type" value="Genomic_DNA"/>
</dbReference>
<evidence type="ECO:0000313" key="3">
    <source>
        <dbReference type="EMBL" id="MFC4031483.1"/>
    </source>
</evidence>
<feature type="compositionally biased region" description="Basic and acidic residues" evidence="1">
    <location>
        <begin position="76"/>
        <end position="86"/>
    </location>
</feature>